<evidence type="ECO:0000313" key="2">
    <source>
        <dbReference type="EMBL" id="HAE95374.1"/>
    </source>
</evidence>
<feature type="transmembrane region" description="Helical" evidence="1">
    <location>
        <begin position="6"/>
        <end position="26"/>
    </location>
</feature>
<gene>
    <name evidence="2" type="ORF">DCG65_12500</name>
    <name evidence="3" type="ORF">HY36_07800</name>
</gene>
<name>A0A059DZ19_9PROT</name>
<evidence type="ECO:0000313" key="3">
    <source>
        <dbReference type="EMBL" id="KCZ59171.1"/>
    </source>
</evidence>
<dbReference type="EMBL" id="DMBR01000379">
    <property type="protein sequence ID" value="HAE95374.1"/>
    <property type="molecule type" value="Genomic_DNA"/>
</dbReference>
<evidence type="ECO:0000313" key="5">
    <source>
        <dbReference type="Proteomes" id="UP000259173"/>
    </source>
</evidence>
<keyword evidence="1" id="KW-0472">Membrane</keyword>
<feature type="transmembrane region" description="Helical" evidence="1">
    <location>
        <begin position="194"/>
        <end position="215"/>
    </location>
</feature>
<accession>A0A059DZ19</accession>
<dbReference type="RefSeq" id="WP_035553686.1">
    <property type="nucleotide sequence ID" value="NZ_AWFH01000045.1"/>
</dbReference>
<evidence type="ECO:0008006" key="6">
    <source>
        <dbReference type="Google" id="ProtNLM"/>
    </source>
</evidence>
<organism evidence="3 4">
    <name type="scientific">Hyphomonas atlantica</name>
    <dbReference type="NCBI Taxonomy" id="1280948"/>
    <lineage>
        <taxon>Bacteria</taxon>
        <taxon>Pseudomonadati</taxon>
        <taxon>Pseudomonadota</taxon>
        <taxon>Alphaproteobacteria</taxon>
        <taxon>Hyphomonadales</taxon>
        <taxon>Hyphomonadaceae</taxon>
        <taxon>Hyphomonas</taxon>
    </lineage>
</organism>
<keyword evidence="4" id="KW-1185">Reference proteome</keyword>
<keyword evidence="1" id="KW-1133">Transmembrane helix</keyword>
<dbReference type="Proteomes" id="UP000024547">
    <property type="component" value="Unassembled WGS sequence"/>
</dbReference>
<comment type="caution">
    <text evidence="3">The sequence shown here is derived from an EMBL/GenBank/DDBJ whole genome shotgun (WGS) entry which is preliminary data.</text>
</comment>
<sequence length="230" mass="25660">MTFRPFPILTLFTIASLIILVMLGNWQYGRFSEKMALDETEPNWQTLSGRVVPGSEAMVYAYADGAASWRRVVAVDAGDNVVFTTIELLYQVEPPVPCQGPDCGANLNFTAQGIYKTPGNRNVFASPDKPAAGVFYAYSIKDLSNILPSTMADRVSPEAFEPQTLRLVENGRAMAGRNPFARLRMDDDLPPQRHFGYAITWWGLALALLGVYLAFHYQKGRLRFRGRDAE</sequence>
<dbReference type="PATRIC" id="fig|1280948.3.peg.2676"/>
<dbReference type="GeneID" id="92500761"/>
<proteinExistence type="predicted"/>
<reference evidence="3 4" key="1">
    <citation type="journal article" date="2014" name="Antonie Van Leeuwenhoek">
        <title>Hyphomonas beringensis sp. nov. and Hyphomonas chukchiensis sp. nov., isolated from surface seawater of the Bering Sea and Chukchi Sea.</title>
        <authorList>
            <person name="Li C."/>
            <person name="Lai Q."/>
            <person name="Li G."/>
            <person name="Dong C."/>
            <person name="Wang J."/>
            <person name="Liao Y."/>
            <person name="Shao Z."/>
        </authorList>
    </citation>
    <scope>NUCLEOTIDE SEQUENCE [LARGE SCALE GENOMIC DNA]</scope>
    <source>
        <strain evidence="3 4">22II1-22F38</strain>
    </source>
</reference>
<dbReference type="AlphaFoldDB" id="A0A059DZ19"/>
<reference evidence="2 5" key="2">
    <citation type="journal article" date="2018" name="Nat. Biotechnol.">
        <title>A standardized bacterial taxonomy based on genome phylogeny substantially revises the tree of life.</title>
        <authorList>
            <person name="Parks D.H."/>
            <person name="Chuvochina M."/>
            <person name="Waite D.W."/>
            <person name="Rinke C."/>
            <person name="Skarshewski A."/>
            <person name="Chaumeil P.A."/>
            <person name="Hugenholtz P."/>
        </authorList>
    </citation>
    <scope>NUCLEOTIDE SEQUENCE [LARGE SCALE GENOMIC DNA]</scope>
    <source>
        <strain evidence="2">UBA8557</strain>
    </source>
</reference>
<keyword evidence="1" id="KW-0812">Transmembrane</keyword>
<protein>
    <recommendedName>
        <fullName evidence="6">SURF1-like protein</fullName>
    </recommendedName>
</protein>
<dbReference type="OrthoDB" id="6079986at2"/>
<dbReference type="Proteomes" id="UP000259173">
    <property type="component" value="Unassembled WGS sequence"/>
</dbReference>
<dbReference type="eggNOG" id="COG3346">
    <property type="taxonomic scope" value="Bacteria"/>
</dbReference>
<dbReference type="EMBL" id="AWFH01000045">
    <property type="protein sequence ID" value="KCZ59171.1"/>
    <property type="molecule type" value="Genomic_DNA"/>
</dbReference>
<evidence type="ECO:0000313" key="4">
    <source>
        <dbReference type="Proteomes" id="UP000024547"/>
    </source>
</evidence>
<evidence type="ECO:0000256" key="1">
    <source>
        <dbReference type="SAM" id="Phobius"/>
    </source>
</evidence>
<dbReference type="STRING" id="1280948.HY36_07800"/>